<proteinExistence type="predicted"/>
<dbReference type="InterPro" id="IPR009279">
    <property type="entry name" value="Portal_Mu"/>
</dbReference>
<dbReference type="EMBL" id="DTMF01000243">
    <property type="protein sequence ID" value="HGF34671.1"/>
    <property type="molecule type" value="Genomic_DNA"/>
</dbReference>
<accession>A0A7C3ZCN1</accession>
<dbReference type="AlphaFoldDB" id="A0A7C3ZCN1"/>
<evidence type="ECO:0000256" key="1">
    <source>
        <dbReference type="SAM" id="MobiDB-lite"/>
    </source>
</evidence>
<gene>
    <name evidence="2" type="ORF">ENW96_09835</name>
</gene>
<comment type="caution">
    <text evidence="2">The sequence shown here is derived from an EMBL/GenBank/DDBJ whole genome shotgun (WGS) entry which is preliminary data.</text>
</comment>
<evidence type="ECO:0000313" key="2">
    <source>
        <dbReference type="EMBL" id="HGF34671.1"/>
    </source>
</evidence>
<protein>
    <submittedName>
        <fullName evidence="2">DUF935 domain-containing protein</fullName>
    </submittedName>
</protein>
<organism evidence="2">
    <name type="scientific">Desulfobacca acetoxidans</name>
    <dbReference type="NCBI Taxonomy" id="60893"/>
    <lineage>
        <taxon>Bacteria</taxon>
        <taxon>Pseudomonadati</taxon>
        <taxon>Thermodesulfobacteriota</taxon>
        <taxon>Desulfobaccia</taxon>
        <taxon>Desulfobaccales</taxon>
        <taxon>Desulfobaccaceae</taxon>
        <taxon>Desulfobacca</taxon>
    </lineage>
</organism>
<name>A0A7C3ZCN1_9BACT</name>
<feature type="region of interest" description="Disordered" evidence="1">
    <location>
        <begin position="407"/>
        <end position="437"/>
    </location>
</feature>
<sequence>MGLKKFLGRWITPEAKPDTRELAAVSLQDRWSSYPSVGLTPGGLGAIFQEADQGAVRRQMELFEEMEEKDAHLASLLQTRKLAVLSLDYEVLPYADTAEDRHIADVIGEMVFNIPDLESAFLDLLDAIGKGFALVEVMWGLEPRRAWVEELRWVPQKKVTFVSDLAPRLAAPDGPWEGVPFSPWKAIYHRYKAKSGHDSRAGVLRVVGYMYLLKNYSMKDWAAFNEVFGMPLRLGKYDPASTPADREALIRAVRSLGTDAAGIISKNTEIEFVEATNRLSGNTNPFEVLADFCNREMSKAVLGQTLTTDTSGGTGSYAAARVHAQVRSDLVEADAQALGQTLREQLLRPLVGFNFGWDKPIPWFRFRYEEGEDLKTLSEVYRNLADMGMPLSLEHVGERFGIPPAREGEAVLPRPKAQGVNLLPRKQEERGKEAGAS</sequence>
<reference evidence="2" key="1">
    <citation type="journal article" date="2020" name="mSystems">
        <title>Genome- and Community-Level Interaction Insights into Carbon Utilization and Element Cycling Functions of Hydrothermarchaeota in Hydrothermal Sediment.</title>
        <authorList>
            <person name="Zhou Z."/>
            <person name="Liu Y."/>
            <person name="Xu W."/>
            <person name="Pan J."/>
            <person name="Luo Z.H."/>
            <person name="Li M."/>
        </authorList>
    </citation>
    <scope>NUCLEOTIDE SEQUENCE [LARGE SCALE GENOMIC DNA]</scope>
    <source>
        <strain evidence="2">SpSt-897</strain>
    </source>
</reference>
<feature type="compositionally biased region" description="Basic and acidic residues" evidence="1">
    <location>
        <begin position="425"/>
        <end position="437"/>
    </location>
</feature>
<dbReference type="Pfam" id="PF06074">
    <property type="entry name" value="Portal_Mu"/>
    <property type="match status" value="1"/>
</dbReference>